<organism evidence="3 4">
    <name type="scientific">Kitasatospora putterlickiae</name>
    <dbReference type="NCBI Taxonomy" id="221725"/>
    <lineage>
        <taxon>Bacteria</taxon>
        <taxon>Bacillati</taxon>
        <taxon>Actinomycetota</taxon>
        <taxon>Actinomycetes</taxon>
        <taxon>Kitasatosporales</taxon>
        <taxon>Streptomycetaceae</taxon>
        <taxon>Kitasatospora</taxon>
    </lineage>
</organism>
<sequence>MRAPARSRPARRSRRDRPPVGLAVAALTAAASTVGLATTSADPLPSVDLIVNGAFDSFPWIWTCDSNVLPSHIPHDHYVTGFPTAESNARCSQRVRVRPNSTYTLNATVRGPYAFVGVTGEAGENASAWSGRSSWNSLSLQVTTGPDTTRLTVHFHGWYEQPAYDMGRISFIGPGYQPSPCGEPDSPSPTATGGSATPSPSPTCQRTYIP</sequence>
<keyword evidence="4" id="KW-1185">Reference proteome</keyword>
<feature type="chain" id="PRO_5046648206" evidence="2">
    <location>
        <begin position="38"/>
        <end position="210"/>
    </location>
</feature>
<evidence type="ECO:0000313" key="3">
    <source>
        <dbReference type="EMBL" id="GAA1401777.1"/>
    </source>
</evidence>
<protein>
    <submittedName>
        <fullName evidence="3">Uncharacterized protein</fullName>
    </submittedName>
</protein>
<accession>A0ABN1YER3</accession>
<evidence type="ECO:0000256" key="1">
    <source>
        <dbReference type="SAM" id="MobiDB-lite"/>
    </source>
</evidence>
<keyword evidence="2" id="KW-0732">Signal</keyword>
<gene>
    <name evidence="3" type="ORF">GCM10009639_44540</name>
</gene>
<dbReference type="Gene3D" id="2.60.120.260">
    <property type="entry name" value="Galactose-binding domain-like"/>
    <property type="match status" value="1"/>
</dbReference>
<dbReference type="EMBL" id="BAAAKJ010000241">
    <property type="protein sequence ID" value="GAA1401777.1"/>
    <property type="molecule type" value="Genomic_DNA"/>
</dbReference>
<evidence type="ECO:0000256" key="2">
    <source>
        <dbReference type="SAM" id="SignalP"/>
    </source>
</evidence>
<feature type="compositionally biased region" description="Polar residues" evidence="1">
    <location>
        <begin position="188"/>
        <end position="210"/>
    </location>
</feature>
<comment type="caution">
    <text evidence="3">The sequence shown here is derived from an EMBL/GenBank/DDBJ whole genome shotgun (WGS) entry which is preliminary data.</text>
</comment>
<feature type="region of interest" description="Disordered" evidence="1">
    <location>
        <begin position="175"/>
        <end position="210"/>
    </location>
</feature>
<name>A0ABN1YER3_9ACTN</name>
<feature type="signal peptide" evidence="2">
    <location>
        <begin position="1"/>
        <end position="37"/>
    </location>
</feature>
<evidence type="ECO:0000313" key="4">
    <source>
        <dbReference type="Proteomes" id="UP001499863"/>
    </source>
</evidence>
<proteinExistence type="predicted"/>
<reference evidence="4" key="1">
    <citation type="journal article" date="2019" name="Int. J. Syst. Evol. Microbiol.">
        <title>The Global Catalogue of Microorganisms (GCM) 10K type strain sequencing project: providing services to taxonomists for standard genome sequencing and annotation.</title>
        <authorList>
            <consortium name="The Broad Institute Genomics Platform"/>
            <consortium name="The Broad Institute Genome Sequencing Center for Infectious Disease"/>
            <person name="Wu L."/>
            <person name="Ma J."/>
        </authorList>
    </citation>
    <scope>NUCLEOTIDE SEQUENCE [LARGE SCALE GENOMIC DNA]</scope>
    <source>
        <strain evidence="4">JCM 12393</strain>
    </source>
</reference>
<dbReference type="RefSeq" id="WP_344338580.1">
    <property type="nucleotide sequence ID" value="NZ_BAAAKJ010000241.1"/>
</dbReference>
<dbReference type="Proteomes" id="UP001499863">
    <property type="component" value="Unassembled WGS sequence"/>
</dbReference>